<evidence type="ECO:0000256" key="8">
    <source>
        <dbReference type="ARBA" id="ARBA00022833"/>
    </source>
</evidence>
<dbReference type="PROSITE" id="PS51747">
    <property type="entry name" value="CYT_DCMP_DEAMINASES_2"/>
    <property type="match status" value="1"/>
</dbReference>
<evidence type="ECO:0000256" key="6">
    <source>
        <dbReference type="ARBA" id="ARBA00022723"/>
    </source>
</evidence>
<evidence type="ECO:0000259" key="16">
    <source>
        <dbReference type="PROSITE" id="PS51747"/>
    </source>
</evidence>
<feature type="binding site" evidence="14">
    <location>
        <position position="93"/>
    </location>
    <ligand>
        <name>Zn(2+)</name>
        <dbReference type="ChEBI" id="CHEBI:29105"/>
        <note>catalytic</note>
    </ligand>
</feature>
<dbReference type="AlphaFoldDB" id="A0A844YIB0"/>
<dbReference type="InterPro" id="IPR050202">
    <property type="entry name" value="Cyt/Deoxycyt_deaminase"/>
</dbReference>
<feature type="binding site" evidence="13">
    <location>
        <begin position="45"/>
        <end position="51"/>
    </location>
    <ligand>
        <name>substrate</name>
    </ligand>
</feature>
<dbReference type="Pfam" id="PF00383">
    <property type="entry name" value="dCMP_cyt_deam_1"/>
    <property type="match status" value="1"/>
</dbReference>
<dbReference type="PROSITE" id="PS00903">
    <property type="entry name" value="CYT_DCMP_DEAMINASES_1"/>
    <property type="match status" value="1"/>
</dbReference>
<reference evidence="17 18" key="1">
    <citation type="submission" date="2019-12" db="EMBL/GenBank/DDBJ databases">
        <title>Genomic-based taxomic classification of the family Erythrobacteraceae.</title>
        <authorList>
            <person name="Xu L."/>
        </authorList>
    </citation>
    <scope>NUCLEOTIDE SEQUENCE [LARGE SCALE GENOMIC DNA]</scope>
    <source>
        <strain evidence="17 18">MCCC 1A09965</strain>
    </source>
</reference>
<evidence type="ECO:0000256" key="10">
    <source>
        <dbReference type="ARBA" id="ARBA00049252"/>
    </source>
</evidence>
<dbReference type="OrthoDB" id="9795347at2"/>
<dbReference type="CDD" id="cd01283">
    <property type="entry name" value="cytidine_deaminase"/>
    <property type="match status" value="1"/>
</dbReference>
<evidence type="ECO:0000256" key="15">
    <source>
        <dbReference type="RuleBase" id="RU364006"/>
    </source>
</evidence>
<comment type="caution">
    <text evidence="17">The sequence shown here is derived from an EMBL/GenBank/DDBJ whole genome shotgun (WGS) entry which is preliminary data.</text>
</comment>
<evidence type="ECO:0000256" key="7">
    <source>
        <dbReference type="ARBA" id="ARBA00022801"/>
    </source>
</evidence>
<feature type="binding site" evidence="14">
    <location>
        <position position="90"/>
    </location>
    <ligand>
        <name>Zn(2+)</name>
        <dbReference type="ChEBI" id="CHEBI:29105"/>
        <note>catalytic</note>
    </ligand>
</feature>
<dbReference type="SUPFAM" id="SSF53927">
    <property type="entry name" value="Cytidine deaminase-like"/>
    <property type="match status" value="1"/>
</dbReference>
<dbReference type="NCBIfam" id="NF004064">
    <property type="entry name" value="PRK05578.1"/>
    <property type="match status" value="1"/>
</dbReference>
<proteinExistence type="inferred from homology"/>
<sequence length="137" mass="13859">MTTISDEALIAAARDAAQHSYSPYSHFAVGAALGFADGSVVTGTNIENASYGLALCAETVAVGKAMADGVRGGLKTVAVTGPGADPITPCGRCRQVLNELAQLGGTDPRVLCVGPNEVRETRLSALLPDAFGPASLD</sequence>
<dbReference type="PANTHER" id="PTHR11644">
    <property type="entry name" value="CYTIDINE DEAMINASE"/>
    <property type="match status" value="1"/>
</dbReference>
<dbReference type="GO" id="GO:0008270">
    <property type="term" value="F:zinc ion binding"/>
    <property type="evidence" value="ECO:0007669"/>
    <property type="project" value="UniProtKB-UniRule"/>
</dbReference>
<dbReference type="EC" id="3.5.4.5" evidence="4 15"/>
<comment type="catalytic activity">
    <reaction evidence="10 15">
        <text>2'-deoxycytidine + H2O + H(+) = 2'-deoxyuridine + NH4(+)</text>
        <dbReference type="Rhea" id="RHEA:13433"/>
        <dbReference type="ChEBI" id="CHEBI:15377"/>
        <dbReference type="ChEBI" id="CHEBI:15378"/>
        <dbReference type="ChEBI" id="CHEBI:15698"/>
        <dbReference type="ChEBI" id="CHEBI:16450"/>
        <dbReference type="ChEBI" id="CHEBI:28938"/>
        <dbReference type="EC" id="3.5.4.5"/>
    </reaction>
</comment>
<dbReference type="Proteomes" id="UP000445582">
    <property type="component" value="Unassembled WGS sequence"/>
</dbReference>
<gene>
    <name evidence="17" type="ORF">GRI48_06685</name>
</gene>
<protein>
    <recommendedName>
        <fullName evidence="5 15">Cytidine deaminase</fullName>
        <ecNumber evidence="4 15">3.5.4.5</ecNumber>
    </recommendedName>
    <alternativeName>
        <fullName evidence="9 15">Cytidine aminohydrolase</fullName>
    </alternativeName>
</protein>
<evidence type="ECO:0000256" key="11">
    <source>
        <dbReference type="ARBA" id="ARBA00049558"/>
    </source>
</evidence>
<dbReference type="FunFam" id="3.40.140.10:FF:000008">
    <property type="entry name" value="Cytidine deaminase"/>
    <property type="match status" value="1"/>
</dbReference>
<evidence type="ECO:0000256" key="5">
    <source>
        <dbReference type="ARBA" id="ARBA00018266"/>
    </source>
</evidence>
<feature type="active site" description="Proton donor" evidence="12">
    <location>
        <position position="58"/>
    </location>
</feature>
<evidence type="ECO:0000256" key="1">
    <source>
        <dbReference type="ARBA" id="ARBA00001947"/>
    </source>
</evidence>
<dbReference type="GO" id="GO:0055086">
    <property type="term" value="P:nucleobase-containing small molecule metabolic process"/>
    <property type="evidence" value="ECO:0007669"/>
    <property type="project" value="UniProtKB-ARBA"/>
</dbReference>
<dbReference type="PANTHER" id="PTHR11644:SF2">
    <property type="entry name" value="CYTIDINE DEAMINASE"/>
    <property type="match status" value="1"/>
</dbReference>
<organism evidence="17 18">
    <name type="scientific">Qipengyuania oceanensis</name>
    <dbReference type="NCBI Taxonomy" id="1463597"/>
    <lineage>
        <taxon>Bacteria</taxon>
        <taxon>Pseudomonadati</taxon>
        <taxon>Pseudomonadota</taxon>
        <taxon>Alphaproteobacteria</taxon>
        <taxon>Sphingomonadales</taxon>
        <taxon>Erythrobacteraceae</taxon>
        <taxon>Qipengyuania</taxon>
    </lineage>
</organism>
<evidence type="ECO:0000256" key="9">
    <source>
        <dbReference type="ARBA" id="ARBA00032005"/>
    </source>
</evidence>
<feature type="domain" description="CMP/dCMP-type deaminase" evidence="16">
    <location>
        <begin position="4"/>
        <end position="134"/>
    </location>
</feature>
<comment type="function">
    <text evidence="2 15">This enzyme scavenges exogenous and endogenous cytidine and 2'-deoxycytidine for UMP synthesis.</text>
</comment>
<dbReference type="Gene3D" id="3.40.140.10">
    <property type="entry name" value="Cytidine Deaminase, domain 2"/>
    <property type="match status" value="1"/>
</dbReference>
<comment type="catalytic activity">
    <reaction evidence="11 15">
        <text>cytidine + H2O + H(+) = uridine + NH4(+)</text>
        <dbReference type="Rhea" id="RHEA:16069"/>
        <dbReference type="ChEBI" id="CHEBI:15377"/>
        <dbReference type="ChEBI" id="CHEBI:15378"/>
        <dbReference type="ChEBI" id="CHEBI:16704"/>
        <dbReference type="ChEBI" id="CHEBI:17562"/>
        <dbReference type="ChEBI" id="CHEBI:28938"/>
        <dbReference type="EC" id="3.5.4.5"/>
    </reaction>
</comment>
<dbReference type="GO" id="GO:0004126">
    <property type="term" value="F:cytidine deaminase activity"/>
    <property type="evidence" value="ECO:0007669"/>
    <property type="project" value="UniProtKB-UniRule"/>
</dbReference>
<dbReference type="EMBL" id="WTYN01000001">
    <property type="protein sequence ID" value="MXO62694.1"/>
    <property type="molecule type" value="Genomic_DNA"/>
</dbReference>
<evidence type="ECO:0000256" key="3">
    <source>
        <dbReference type="ARBA" id="ARBA00006576"/>
    </source>
</evidence>
<evidence type="ECO:0000256" key="14">
    <source>
        <dbReference type="PIRSR" id="PIRSR606262-3"/>
    </source>
</evidence>
<comment type="cofactor">
    <cofactor evidence="1 14 15">
        <name>Zn(2+)</name>
        <dbReference type="ChEBI" id="CHEBI:29105"/>
    </cofactor>
</comment>
<evidence type="ECO:0000256" key="13">
    <source>
        <dbReference type="PIRSR" id="PIRSR606262-2"/>
    </source>
</evidence>
<keyword evidence="18" id="KW-1185">Reference proteome</keyword>
<dbReference type="InterPro" id="IPR016192">
    <property type="entry name" value="APOBEC/CMP_deaminase_Zn-bd"/>
</dbReference>
<name>A0A844YIB0_9SPHN</name>
<accession>A0A844YIB0</accession>
<evidence type="ECO:0000256" key="4">
    <source>
        <dbReference type="ARBA" id="ARBA00012783"/>
    </source>
</evidence>
<keyword evidence="8 14" id="KW-0862">Zinc</keyword>
<dbReference type="GO" id="GO:0072527">
    <property type="term" value="P:pyrimidine-containing compound metabolic process"/>
    <property type="evidence" value="ECO:0007669"/>
    <property type="project" value="UniProtKB-ARBA"/>
</dbReference>
<dbReference type="NCBIfam" id="TIGR01354">
    <property type="entry name" value="cyt_deam_tetra"/>
    <property type="match status" value="1"/>
</dbReference>
<feature type="binding site" evidence="14">
    <location>
        <position position="56"/>
    </location>
    <ligand>
        <name>Zn(2+)</name>
        <dbReference type="ChEBI" id="CHEBI:29105"/>
        <note>catalytic</note>
    </ligand>
</feature>
<evidence type="ECO:0000256" key="12">
    <source>
        <dbReference type="PIRSR" id="PIRSR606262-1"/>
    </source>
</evidence>
<keyword evidence="7 15" id="KW-0378">Hydrolase</keyword>
<keyword evidence="6 14" id="KW-0479">Metal-binding</keyword>
<dbReference type="InterPro" id="IPR016193">
    <property type="entry name" value="Cytidine_deaminase-like"/>
</dbReference>
<evidence type="ECO:0000313" key="17">
    <source>
        <dbReference type="EMBL" id="MXO62694.1"/>
    </source>
</evidence>
<comment type="similarity">
    <text evidence="3 15">Belongs to the cytidine and deoxycytidylate deaminase family.</text>
</comment>
<dbReference type="GO" id="GO:0005829">
    <property type="term" value="C:cytosol"/>
    <property type="evidence" value="ECO:0007669"/>
    <property type="project" value="TreeGrafter"/>
</dbReference>
<dbReference type="InterPro" id="IPR002125">
    <property type="entry name" value="CMP_dCMP_dom"/>
</dbReference>
<dbReference type="RefSeq" id="WP_160673173.1">
    <property type="nucleotide sequence ID" value="NZ_WTYN01000001.1"/>
</dbReference>
<dbReference type="GO" id="GO:0042802">
    <property type="term" value="F:identical protein binding"/>
    <property type="evidence" value="ECO:0007669"/>
    <property type="project" value="UniProtKB-ARBA"/>
</dbReference>
<evidence type="ECO:0000256" key="2">
    <source>
        <dbReference type="ARBA" id="ARBA00003949"/>
    </source>
</evidence>
<evidence type="ECO:0000313" key="18">
    <source>
        <dbReference type="Proteomes" id="UP000445582"/>
    </source>
</evidence>
<dbReference type="InterPro" id="IPR006262">
    <property type="entry name" value="Cyt_deam_tetra"/>
</dbReference>